<dbReference type="Gene3D" id="2.60.40.2310">
    <property type="match status" value="1"/>
</dbReference>
<dbReference type="Pfam" id="PF17766">
    <property type="entry name" value="fn3_6"/>
    <property type="match status" value="1"/>
</dbReference>
<dbReference type="Pfam" id="PF02225">
    <property type="entry name" value="PA"/>
    <property type="match status" value="1"/>
</dbReference>
<dbReference type="GO" id="GO:0004252">
    <property type="term" value="F:serine-type endopeptidase activity"/>
    <property type="evidence" value="ECO:0007669"/>
    <property type="project" value="InterPro"/>
</dbReference>
<name>A0AAN8VU84_9MAGN</name>
<feature type="domain" description="Inhibitor I9" evidence="4">
    <location>
        <begin position="26"/>
        <end position="116"/>
    </location>
</feature>
<evidence type="ECO:0000259" key="4">
    <source>
        <dbReference type="Pfam" id="PF05922"/>
    </source>
</evidence>
<dbReference type="InterPro" id="IPR041469">
    <property type="entry name" value="Subtilisin-like_FN3"/>
</dbReference>
<reference evidence="6 7" key="1">
    <citation type="submission" date="2023-12" db="EMBL/GenBank/DDBJ databases">
        <title>A high-quality genome assembly for Dillenia turbinata (Dilleniales).</title>
        <authorList>
            <person name="Chanderbali A."/>
        </authorList>
    </citation>
    <scope>NUCLEOTIDE SEQUENCE [LARGE SCALE GENOMIC DNA]</scope>
    <source>
        <strain evidence="6">LSX21</strain>
        <tissue evidence="6">Leaf</tissue>
    </source>
</reference>
<dbReference type="InterPro" id="IPR003137">
    <property type="entry name" value="PA_domain"/>
</dbReference>
<evidence type="ECO:0000313" key="6">
    <source>
        <dbReference type="EMBL" id="KAK6936201.1"/>
    </source>
</evidence>
<dbReference type="AlphaFoldDB" id="A0AAN8VU84"/>
<dbReference type="InterPro" id="IPR037045">
    <property type="entry name" value="S8pro/Inhibitor_I9_sf"/>
</dbReference>
<organism evidence="6 7">
    <name type="scientific">Dillenia turbinata</name>
    <dbReference type="NCBI Taxonomy" id="194707"/>
    <lineage>
        <taxon>Eukaryota</taxon>
        <taxon>Viridiplantae</taxon>
        <taxon>Streptophyta</taxon>
        <taxon>Embryophyta</taxon>
        <taxon>Tracheophyta</taxon>
        <taxon>Spermatophyta</taxon>
        <taxon>Magnoliopsida</taxon>
        <taxon>eudicotyledons</taxon>
        <taxon>Gunneridae</taxon>
        <taxon>Pentapetalae</taxon>
        <taxon>Dilleniales</taxon>
        <taxon>Dilleniaceae</taxon>
        <taxon>Dillenia</taxon>
    </lineage>
</organism>
<dbReference type="Proteomes" id="UP001370490">
    <property type="component" value="Unassembled WGS sequence"/>
</dbReference>
<comment type="caution">
    <text evidence="6">The sequence shown here is derived from an EMBL/GenBank/DDBJ whole genome shotgun (WGS) entry which is preliminary data.</text>
</comment>
<dbReference type="EMBL" id="JBAMMX010000007">
    <property type="protein sequence ID" value="KAK6936201.1"/>
    <property type="molecule type" value="Genomic_DNA"/>
</dbReference>
<dbReference type="Gene3D" id="3.50.30.30">
    <property type="match status" value="1"/>
</dbReference>
<dbReference type="Gene3D" id="3.30.70.80">
    <property type="entry name" value="Peptidase S8 propeptide/proteinase inhibitor I9"/>
    <property type="match status" value="1"/>
</dbReference>
<dbReference type="InterPro" id="IPR010259">
    <property type="entry name" value="S8pro/Inhibitor_I9"/>
</dbReference>
<evidence type="ECO:0000256" key="2">
    <source>
        <dbReference type="ARBA" id="ARBA00022729"/>
    </source>
</evidence>
<dbReference type="Pfam" id="PF05922">
    <property type="entry name" value="Inhibitor_I9"/>
    <property type="match status" value="1"/>
</dbReference>
<accession>A0AAN8VU84</accession>
<protein>
    <submittedName>
        <fullName evidence="6">Peptidase S8 propeptide/proteinase inhibitor I9</fullName>
    </submittedName>
</protein>
<sequence length="503" mass="54272">MNTPWLALMVNPTGNNFCSCPILQHYIVYMGDPNLTPQNSDSVIAANHQLLASVIGRLVPLYNLFISYDEAKAVTVHHYTKSFIGFSAMLTPQQAQQLSEEDSVVSVLESKMNKIHTTHSWDFLGINGIKQQPQLDTASNVIVGVIDTEPMAMSSENSKCLSLNFWLQGFSINPLKMDSFYRLINGKDAPAPGVSSANASFCKNNTLDPTLIKGKIVVCTIEAITDNRRAKATFVKQGGGVGMILIDANVKGIGFQFEIPGTIILQAAADQLLAYMSAEKNPVARIAPTTTVLYTKPAPIVAGFSSRGPNAVNPDILKVATVIDSTQNPLTRDPSGALATPFDYGAGHININASLNPGLIYDFDANDVIDFLCSNGATPAQLNNLTGQLMSCKPSTTPSYNFNYPSIGVSNMKRNLTVYRTVTYYGVGPTVYHLQINPPEGVGVMVTPQKLVFIKSGEKATYKIDFMPSKTSGGSFVFGSLTWSNGVHSVRSPIGLNVLSVQE</sequence>
<gene>
    <name evidence="6" type="ORF">RJ641_033231</name>
</gene>
<evidence type="ECO:0000256" key="1">
    <source>
        <dbReference type="ARBA" id="ARBA00011073"/>
    </source>
</evidence>
<keyword evidence="7" id="KW-1185">Reference proteome</keyword>
<evidence type="ECO:0000259" key="5">
    <source>
        <dbReference type="Pfam" id="PF17766"/>
    </source>
</evidence>
<dbReference type="InterPro" id="IPR045051">
    <property type="entry name" value="SBT"/>
</dbReference>
<feature type="domain" description="Subtilisin-like protease fibronectin type-III" evidence="5">
    <location>
        <begin position="401"/>
        <end position="494"/>
    </location>
</feature>
<evidence type="ECO:0000259" key="3">
    <source>
        <dbReference type="Pfam" id="PF02225"/>
    </source>
</evidence>
<dbReference type="SUPFAM" id="SSF52743">
    <property type="entry name" value="Subtilisin-like"/>
    <property type="match status" value="2"/>
</dbReference>
<evidence type="ECO:0000313" key="7">
    <source>
        <dbReference type="Proteomes" id="UP001370490"/>
    </source>
</evidence>
<comment type="similarity">
    <text evidence="1">Belongs to the peptidase S8 family.</text>
</comment>
<proteinExistence type="inferred from homology"/>
<feature type="domain" description="PA" evidence="3">
    <location>
        <begin position="198"/>
        <end position="272"/>
    </location>
</feature>
<keyword evidence="2" id="KW-0732">Signal</keyword>
<dbReference type="GO" id="GO:0006508">
    <property type="term" value="P:proteolysis"/>
    <property type="evidence" value="ECO:0007669"/>
    <property type="project" value="InterPro"/>
</dbReference>
<dbReference type="PANTHER" id="PTHR10795">
    <property type="entry name" value="PROPROTEIN CONVERTASE SUBTILISIN/KEXIN"/>
    <property type="match status" value="1"/>
</dbReference>
<dbReference type="InterPro" id="IPR036852">
    <property type="entry name" value="Peptidase_S8/S53_dom_sf"/>
</dbReference>
<dbReference type="CDD" id="cd02120">
    <property type="entry name" value="PA_subtilisin_like"/>
    <property type="match status" value="1"/>
</dbReference>